<comment type="caution">
    <text evidence="3">The sequence shown here is derived from an EMBL/GenBank/DDBJ whole genome shotgun (WGS) entry which is preliminary data.</text>
</comment>
<evidence type="ECO:0000256" key="1">
    <source>
        <dbReference type="SAM" id="SignalP"/>
    </source>
</evidence>
<name>A0ABW0KUV5_9BACT</name>
<feature type="signal peptide" evidence="1">
    <location>
        <begin position="1"/>
        <end position="19"/>
    </location>
</feature>
<gene>
    <name evidence="3" type="ORF">ACFQDI_17610</name>
</gene>
<organism evidence="3 4">
    <name type="scientific">Prosthecobacter fluviatilis</name>
    <dbReference type="NCBI Taxonomy" id="445931"/>
    <lineage>
        <taxon>Bacteria</taxon>
        <taxon>Pseudomonadati</taxon>
        <taxon>Verrucomicrobiota</taxon>
        <taxon>Verrucomicrobiia</taxon>
        <taxon>Verrucomicrobiales</taxon>
        <taxon>Verrucomicrobiaceae</taxon>
        <taxon>Prosthecobacter</taxon>
    </lineage>
</organism>
<keyword evidence="1" id="KW-0732">Signal</keyword>
<protein>
    <submittedName>
        <fullName evidence="3">Neutral/alkaline non-lysosomal ceramidase N-terminal domain-containing protein</fullName>
    </submittedName>
</protein>
<evidence type="ECO:0000313" key="3">
    <source>
        <dbReference type="EMBL" id="MFC5456687.1"/>
    </source>
</evidence>
<evidence type="ECO:0000259" key="2">
    <source>
        <dbReference type="Pfam" id="PF04734"/>
    </source>
</evidence>
<feature type="chain" id="PRO_5046635324" evidence="1">
    <location>
        <begin position="20"/>
        <end position="472"/>
    </location>
</feature>
<dbReference type="Proteomes" id="UP001596052">
    <property type="component" value="Unassembled WGS sequence"/>
</dbReference>
<accession>A0ABW0KUV5</accession>
<evidence type="ECO:0000313" key="4">
    <source>
        <dbReference type="Proteomes" id="UP001596052"/>
    </source>
</evidence>
<feature type="domain" description="Neutral/alkaline non-lysosomal ceramidase N-terminal" evidence="2">
    <location>
        <begin position="26"/>
        <end position="248"/>
    </location>
</feature>
<sequence>MRRIILPIFLLLVHSPLLAEQAVAWKAGAADVDITPDYPVRLSGYGSRTEEATKVAQRLHANALALQWRGDKPAVLVCVDNCGVPGAVRAEVLKRLAAGGRALADERFALHSTHTHCAPMLKGVLTCLFGEDLPAEHAKHIERYTEDLTAHIVSIVTRALDKMVPAKLEWNVGKVYFAFNRRLKTDAGFQNAQNFSGPTDRALPVLCVRSADGQKLIATHISYACHCTTLGINELHGDWAGLAHEELELRFPDSVCLIAVGCGADQNPYPRRENRFAVDHGVSIAKETVRLINSPMQTLNGPLNCAQREVMLPYDTLPKQEEWQARAADPNKWTAYHARQHLAMLGRGEKIPSALPYSIQVWNYGSDLITINLPGEVVVDYSLRFKREFDPARTWVNGYTNDVPCYIPSQRVWEEGGYEGGGAMVYYGRPTRFASGIEDIIAGTVKELVPQDFSTRRVMVPASPLSGEIRRQ</sequence>
<dbReference type="Pfam" id="PF04734">
    <property type="entry name" value="Ceramidase_alk"/>
    <property type="match status" value="1"/>
</dbReference>
<dbReference type="EMBL" id="JBHSMQ010000006">
    <property type="protein sequence ID" value="MFC5456687.1"/>
    <property type="molecule type" value="Genomic_DNA"/>
</dbReference>
<dbReference type="InterPro" id="IPR031329">
    <property type="entry name" value="NEUT/ALK_ceramidase_N"/>
</dbReference>
<keyword evidence="4" id="KW-1185">Reference proteome</keyword>
<proteinExistence type="predicted"/>
<reference evidence="4" key="1">
    <citation type="journal article" date="2019" name="Int. J. Syst. Evol. Microbiol.">
        <title>The Global Catalogue of Microorganisms (GCM) 10K type strain sequencing project: providing services to taxonomists for standard genome sequencing and annotation.</title>
        <authorList>
            <consortium name="The Broad Institute Genomics Platform"/>
            <consortium name="The Broad Institute Genome Sequencing Center for Infectious Disease"/>
            <person name="Wu L."/>
            <person name="Ma J."/>
        </authorList>
    </citation>
    <scope>NUCLEOTIDE SEQUENCE [LARGE SCALE GENOMIC DNA]</scope>
    <source>
        <strain evidence="4">CGMCC 4.1469</strain>
    </source>
</reference>